<dbReference type="Proteomes" id="UP000198942">
    <property type="component" value="Unassembled WGS sequence"/>
</dbReference>
<organism evidence="1 2">
    <name type="scientific">Mucilaginibacter gossypiicola</name>
    <dbReference type="NCBI Taxonomy" id="551995"/>
    <lineage>
        <taxon>Bacteria</taxon>
        <taxon>Pseudomonadati</taxon>
        <taxon>Bacteroidota</taxon>
        <taxon>Sphingobacteriia</taxon>
        <taxon>Sphingobacteriales</taxon>
        <taxon>Sphingobacteriaceae</taxon>
        <taxon>Mucilaginibacter</taxon>
    </lineage>
</organism>
<protein>
    <submittedName>
        <fullName evidence="1">Uncharacterized protein</fullName>
    </submittedName>
</protein>
<gene>
    <name evidence="1" type="ORF">SAMN05192574_101611</name>
</gene>
<dbReference type="STRING" id="551995.SAMN05192574_101611"/>
<reference evidence="2" key="1">
    <citation type="submission" date="2016-10" db="EMBL/GenBank/DDBJ databases">
        <authorList>
            <person name="Varghese N."/>
            <person name="Submissions S."/>
        </authorList>
    </citation>
    <scope>NUCLEOTIDE SEQUENCE [LARGE SCALE GENOMIC DNA]</scope>
    <source>
        <strain evidence="2">Gh-48</strain>
    </source>
</reference>
<keyword evidence="2" id="KW-1185">Reference proteome</keyword>
<accession>A0A1H8APG7</accession>
<dbReference type="EMBL" id="FOCL01000001">
    <property type="protein sequence ID" value="SEM72632.1"/>
    <property type="molecule type" value="Genomic_DNA"/>
</dbReference>
<evidence type="ECO:0000313" key="2">
    <source>
        <dbReference type="Proteomes" id="UP000198942"/>
    </source>
</evidence>
<evidence type="ECO:0000313" key="1">
    <source>
        <dbReference type="EMBL" id="SEM72632.1"/>
    </source>
</evidence>
<proteinExistence type="predicted"/>
<dbReference type="AlphaFoldDB" id="A0A1H8APG7"/>
<dbReference type="RefSeq" id="WP_091207434.1">
    <property type="nucleotide sequence ID" value="NZ_FOCL01000001.1"/>
</dbReference>
<sequence>MASVFKTKYWGDEILKSFASFYEGGFFFVDLVLERKNGSNPNNQTFAFITVALPVKSYLAYVSISYKVGMAFEAAF</sequence>
<name>A0A1H8APG7_9SPHI</name>